<evidence type="ECO:0000313" key="12">
    <source>
        <dbReference type="Proteomes" id="UP000001027"/>
    </source>
</evidence>
<dbReference type="InterPro" id="IPR004167">
    <property type="entry name" value="PSBD"/>
</dbReference>
<keyword evidence="6 7" id="KW-0012">Acyltransferase</keyword>
<dbReference type="Gene3D" id="4.10.320.10">
    <property type="entry name" value="E3-binding domain"/>
    <property type="match status" value="1"/>
</dbReference>
<organism evidence="11 12">
    <name type="scientific">Bordetella bronchiseptica (strain ATCC BAA-588 / NCTC 13252 / RB50)</name>
    <name type="common">Alcaligenes bronchisepticus</name>
    <dbReference type="NCBI Taxonomy" id="257310"/>
    <lineage>
        <taxon>Bacteria</taxon>
        <taxon>Pseudomonadati</taxon>
        <taxon>Pseudomonadota</taxon>
        <taxon>Betaproteobacteria</taxon>
        <taxon>Burkholderiales</taxon>
        <taxon>Alcaligenaceae</taxon>
        <taxon>Bordetella</taxon>
    </lineage>
</organism>
<evidence type="ECO:0000256" key="8">
    <source>
        <dbReference type="SAM" id="MobiDB-lite"/>
    </source>
</evidence>
<evidence type="ECO:0000256" key="3">
    <source>
        <dbReference type="ARBA" id="ARBA00011484"/>
    </source>
</evidence>
<dbReference type="GO" id="GO:0031405">
    <property type="term" value="F:lipoic acid binding"/>
    <property type="evidence" value="ECO:0007669"/>
    <property type="project" value="TreeGrafter"/>
</dbReference>
<evidence type="ECO:0000256" key="2">
    <source>
        <dbReference type="ARBA" id="ARBA00007317"/>
    </source>
</evidence>
<comment type="subunit">
    <text evidence="3">Forms a 24-polypeptide structural core with octahedral symmetry.</text>
</comment>
<dbReference type="RefSeq" id="WP_010927172.1">
    <property type="nucleotide sequence ID" value="NC_002927.3"/>
</dbReference>
<dbReference type="InterPro" id="IPR000089">
    <property type="entry name" value="Biotin_lipoyl"/>
</dbReference>
<comment type="similarity">
    <text evidence="2 7">Belongs to the 2-oxoacid dehydrogenase family.</text>
</comment>
<keyword evidence="4 7" id="KW-0808">Transferase</keyword>
<evidence type="ECO:0000256" key="4">
    <source>
        <dbReference type="ARBA" id="ARBA00022679"/>
    </source>
</evidence>
<comment type="cofactor">
    <cofactor evidence="1 7">
        <name>(R)-lipoate</name>
        <dbReference type="ChEBI" id="CHEBI:83088"/>
    </cofactor>
</comment>
<sequence>MSQLNDLLMPKLGLTMTEGMLIEWSVTSGAEVKAGDSLFVVETDKVANEIVAQADGTLAEILVAAGETVPVGTVVARWTGPGQGADDLADAPPAPAPQPPQPAAEAAPAAAREPARGGRVVATPLARRLAREAGLDLAQVSGSGPGGRIKAADVRQAPPALPVAPRDAASPAPAARASLAPAAGEQRIEASALVQSMARRMTQAKQVPHFYLSAEAEVSALLALRQRLNAQADAPRLTLNHFVIAAVARALAAMPHQNRIWNDDHIVQFQGIDVGVAVSTERGLMAPVLHGLDHASLDDIAAQSGALLGRVRAGKATREDMSGGAISISNAGMFNVTYMAPIINPPQSAILGVGSIRELFRPDEQGAPALRREMGLVLAADHRLHDGASALAFLNHVIDLLQDPYRLLRNRPHTKG</sequence>
<dbReference type="PANTHER" id="PTHR43178:SF5">
    <property type="entry name" value="LIPOAMIDE ACYLTRANSFERASE COMPONENT OF BRANCHED-CHAIN ALPHA-KETO ACID DEHYDROGENASE COMPLEX, MITOCHONDRIAL"/>
    <property type="match status" value="1"/>
</dbReference>
<feature type="region of interest" description="Disordered" evidence="8">
    <location>
        <begin position="77"/>
        <end position="117"/>
    </location>
</feature>
<dbReference type="EMBL" id="BX640451">
    <property type="protein sequence ID" value="CAE35065.1"/>
    <property type="molecule type" value="Genomic_DNA"/>
</dbReference>
<reference evidence="12" key="1">
    <citation type="journal article" date="2003" name="Nat. Genet.">
        <title>Comparative analysis of the genome sequences of Bordetella pertussis, Bordetella parapertussis and Bordetella bronchiseptica.</title>
        <authorList>
            <person name="Parkhill J."/>
            <person name="Sebaihia M."/>
            <person name="Preston A."/>
            <person name="Murphy L.D."/>
            <person name="Thomson N.R."/>
            <person name="Harris D.E."/>
            <person name="Holden M.T.G."/>
            <person name="Churcher C.M."/>
            <person name="Bentley S.D."/>
            <person name="Mungall K.L."/>
            <person name="Cerdeno-Tarraga A.-M."/>
            <person name="Temple L."/>
            <person name="James K.D."/>
            <person name="Harris B."/>
            <person name="Quail M.A."/>
            <person name="Achtman M."/>
            <person name="Atkin R."/>
            <person name="Baker S."/>
            <person name="Basham D."/>
            <person name="Bason N."/>
            <person name="Cherevach I."/>
            <person name="Chillingworth T."/>
            <person name="Collins M."/>
            <person name="Cronin A."/>
            <person name="Davis P."/>
            <person name="Doggett J."/>
            <person name="Feltwell T."/>
            <person name="Goble A."/>
            <person name="Hamlin N."/>
            <person name="Hauser H."/>
            <person name="Holroyd S."/>
            <person name="Jagels K."/>
            <person name="Leather S."/>
            <person name="Moule S."/>
            <person name="Norberczak H."/>
            <person name="O'Neil S."/>
            <person name="Ormond D."/>
            <person name="Price C."/>
            <person name="Rabbinowitsch E."/>
            <person name="Rutter S."/>
            <person name="Sanders M."/>
            <person name="Saunders D."/>
            <person name="Seeger K."/>
            <person name="Sharp S."/>
            <person name="Simmonds M."/>
            <person name="Skelton J."/>
            <person name="Squares R."/>
            <person name="Squares S."/>
            <person name="Stevens K."/>
            <person name="Unwin L."/>
            <person name="Whitehead S."/>
            <person name="Barrell B.G."/>
            <person name="Maskell D.J."/>
        </authorList>
    </citation>
    <scope>NUCLEOTIDE SEQUENCE [LARGE SCALE GENOMIC DNA]</scope>
    <source>
        <strain evidence="12">ATCC BAA-588 / NCTC 13252 / RB50</strain>
    </source>
</reference>
<dbReference type="Proteomes" id="UP000001027">
    <property type="component" value="Chromosome"/>
</dbReference>
<dbReference type="InterPro" id="IPR011053">
    <property type="entry name" value="Single_hybrid_motif"/>
</dbReference>
<accession>A0A0H3M043</accession>
<evidence type="ECO:0000256" key="5">
    <source>
        <dbReference type="ARBA" id="ARBA00022823"/>
    </source>
</evidence>
<dbReference type="InterPro" id="IPR050743">
    <property type="entry name" value="2-oxoacid_DH_E2_comp"/>
</dbReference>
<dbReference type="HOGENOM" id="CLU_016733_10_2_4"/>
<dbReference type="InterPro" id="IPR001078">
    <property type="entry name" value="2-oxoacid_DH_actylTfrase"/>
</dbReference>
<dbReference type="InterPro" id="IPR023213">
    <property type="entry name" value="CAT-like_dom_sf"/>
</dbReference>
<evidence type="ECO:0000256" key="1">
    <source>
        <dbReference type="ARBA" id="ARBA00001938"/>
    </source>
</evidence>
<dbReference type="Gene3D" id="2.40.50.100">
    <property type="match status" value="1"/>
</dbReference>
<evidence type="ECO:0000256" key="7">
    <source>
        <dbReference type="RuleBase" id="RU003423"/>
    </source>
</evidence>
<name>A0A0H3M043_BORBR</name>
<dbReference type="PROSITE" id="PS50968">
    <property type="entry name" value="BIOTINYL_LIPOYL"/>
    <property type="match status" value="1"/>
</dbReference>
<proteinExistence type="inferred from homology"/>
<feature type="compositionally biased region" description="Low complexity" evidence="8">
    <location>
        <begin position="103"/>
        <end position="112"/>
    </location>
</feature>
<dbReference type="Pfam" id="PF02817">
    <property type="entry name" value="E3_binding"/>
    <property type="match status" value="1"/>
</dbReference>
<dbReference type="CDD" id="cd06849">
    <property type="entry name" value="lipoyl_domain"/>
    <property type="match status" value="1"/>
</dbReference>
<dbReference type="SUPFAM" id="SSF51230">
    <property type="entry name" value="Single hybrid motif"/>
    <property type="match status" value="1"/>
</dbReference>
<dbReference type="Pfam" id="PF00198">
    <property type="entry name" value="2-oxoacid_dh"/>
    <property type="match status" value="1"/>
</dbReference>
<dbReference type="Gene3D" id="3.30.559.10">
    <property type="entry name" value="Chloramphenicol acetyltransferase-like domain"/>
    <property type="match status" value="1"/>
</dbReference>
<feature type="domain" description="Lipoyl-binding" evidence="9">
    <location>
        <begin position="4"/>
        <end position="79"/>
    </location>
</feature>
<evidence type="ECO:0000259" key="10">
    <source>
        <dbReference type="PROSITE" id="PS51826"/>
    </source>
</evidence>
<keyword evidence="5 7" id="KW-0450">Lipoyl</keyword>
<dbReference type="PROSITE" id="PS51826">
    <property type="entry name" value="PSBD"/>
    <property type="match status" value="1"/>
</dbReference>
<dbReference type="SUPFAM" id="SSF52777">
    <property type="entry name" value="CoA-dependent acyltransferases"/>
    <property type="match status" value="1"/>
</dbReference>
<dbReference type="EC" id="2.3.1.-" evidence="7"/>
<gene>
    <name evidence="11" type="ordered locus">BB4703</name>
</gene>
<feature type="domain" description="Peripheral subunit-binding (PSBD)" evidence="10">
    <location>
        <begin position="121"/>
        <end position="158"/>
    </location>
</feature>
<dbReference type="eggNOG" id="COG0508">
    <property type="taxonomic scope" value="Bacteria"/>
</dbReference>
<dbReference type="InterPro" id="IPR036625">
    <property type="entry name" value="E3-bd_dom_sf"/>
</dbReference>
<dbReference type="KEGG" id="bbr:BB4703"/>
<dbReference type="AlphaFoldDB" id="A0A0H3M043"/>
<evidence type="ECO:0000313" key="11">
    <source>
        <dbReference type="EMBL" id="CAE35065.1"/>
    </source>
</evidence>
<dbReference type="GO" id="GO:0016407">
    <property type="term" value="F:acetyltransferase activity"/>
    <property type="evidence" value="ECO:0007669"/>
    <property type="project" value="TreeGrafter"/>
</dbReference>
<evidence type="ECO:0000256" key="6">
    <source>
        <dbReference type="ARBA" id="ARBA00023315"/>
    </source>
</evidence>
<dbReference type="PANTHER" id="PTHR43178">
    <property type="entry name" value="DIHYDROLIPOAMIDE ACETYLTRANSFERASE COMPONENT OF PYRUVATE DEHYDROGENASE COMPLEX"/>
    <property type="match status" value="1"/>
</dbReference>
<protein>
    <recommendedName>
        <fullName evidence="7">Dihydrolipoamide acetyltransferase component of pyruvate dehydrogenase complex</fullName>
        <ecNumber evidence="7">2.3.1.-</ecNumber>
    </recommendedName>
</protein>
<dbReference type="GO" id="GO:0005737">
    <property type="term" value="C:cytoplasm"/>
    <property type="evidence" value="ECO:0007669"/>
    <property type="project" value="TreeGrafter"/>
</dbReference>
<dbReference type="InterPro" id="IPR003016">
    <property type="entry name" value="2-oxoA_DH_lipoyl-BS"/>
</dbReference>
<dbReference type="PROSITE" id="PS00189">
    <property type="entry name" value="LIPOYL"/>
    <property type="match status" value="1"/>
</dbReference>
<dbReference type="SUPFAM" id="SSF47005">
    <property type="entry name" value="Peripheral subunit-binding domain of 2-oxo acid dehydrogenase complex"/>
    <property type="match status" value="1"/>
</dbReference>
<feature type="compositionally biased region" description="Pro residues" evidence="8">
    <location>
        <begin position="92"/>
        <end position="102"/>
    </location>
</feature>
<evidence type="ECO:0000259" key="9">
    <source>
        <dbReference type="PROSITE" id="PS50968"/>
    </source>
</evidence>
<dbReference type="Pfam" id="PF00364">
    <property type="entry name" value="Biotin_lipoyl"/>
    <property type="match status" value="1"/>
</dbReference>